<feature type="compositionally biased region" description="Pro residues" evidence="1">
    <location>
        <begin position="124"/>
        <end position="135"/>
    </location>
</feature>
<evidence type="ECO:0000313" key="3">
    <source>
        <dbReference type="EMBL" id="KAA6411164.1"/>
    </source>
</evidence>
<evidence type="ECO:0000259" key="2">
    <source>
        <dbReference type="Pfam" id="PF00561"/>
    </source>
</evidence>
<feature type="region of interest" description="Disordered" evidence="1">
    <location>
        <begin position="1"/>
        <end position="39"/>
    </location>
</feature>
<feature type="domain" description="AB hydrolase-1" evidence="2">
    <location>
        <begin position="604"/>
        <end position="798"/>
    </location>
</feature>
<feature type="region of interest" description="Disordered" evidence="1">
    <location>
        <begin position="753"/>
        <end position="794"/>
    </location>
</feature>
<feature type="compositionally biased region" description="Low complexity" evidence="1">
    <location>
        <begin position="268"/>
        <end position="277"/>
    </location>
</feature>
<dbReference type="AlphaFoldDB" id="A0A5M8PQF2"/>
<dbReference type="InterPro" id="IPR050471">
    <property type="entry name" value="AB_hydrolase"/>
</dbReference>
<feature type="region of interest" description="Disordered" evidence="1">
    <location>
        <begin position="264"/>
        <end position="295"/>
    </location>
</feature>
<dbReference type="Gene3D" id="3.40.50.1820">
    <property type="entry name" value="alpha/beta hydrolase"/>
    <property type="match status" value="1"/>
</dbReference>
<feature type="compositionally biased region" description="Basic residues" evidence="1">
    <location>
        <begin position="338"/>
        <end position="352"/>
    </location>
</feature>
<comment type="caution">
    <text evidence="3">The sequence shown here is derived from an EMBL/GenBank/DDBJ whole genome shotgun (WGS) entry which is preliminary data.</text>
</comment>
<reference evidence="3 4" key="1">
    <citation type="submission" date="2019-09" db="EMBL/GenBank/DDBJ databases">
        <title>The hologenome of the rock-dwelling lichen Lasallia pustulata.</title>
        <authorList>
            <person name="Greshake Tzovaras B."/>
            <person name="Segers F."/>
            <person name="Bicker A."/>
            <person name="Dal Grande F."/>
            <person name="Otte J."/>
            <person name="Hankeln T."/>
            <person name="Schmitt I."/>
            <person name="Ebersberger I."/>
        </authorList>
    </citation>
    <scope>NUCLEOTIDE SEQUENCE [LARGE SCALE GENOMIC DNA]</scope>
    <source>
        <strain evidence="3">A1-1</strain>
    </source>
</reference>
<dbReference type="PANTHER" id="PTHR43433:SF10">
    <property type="entry name" value="AB HYDROLASE-1 DOMAIN-CONTAINING PROTEIN"/>
    <property type="match status" value="1"/>
</dbReference>
<organism evidence="3 4">
    <name type="scientific">Lasallia pustulata</name>
    <dbReference type="NCBI Taxonomy" id="136370"/>
    <lineage>
        <taxon>Eukaryota</taxon>
        <taxon>Fungi</taxon>
        <taxon>Dikarya</taxon>
        <taxon>Ascomycota</taxon>
        <taxon>Pezizomycotina</taxon>
        <taxon>Lecanoromycetes</taxon>
        <taxon>OSLEUM clade</taxon>
        <taxon>Umbilicariomycetidae</taxon>
        <taxon>Umbilicariales</taxon>
        <taxon>Umbilicariaceae</taxon>
        <taxon>Lasallia</taxon>
    </lineage>
</organism>
<protein>
    <recommendedName>
        <fullName evidence="2">AB hydrolase-1 domain-containing protein</fullName>
    </recommendedName>
</protein>
<dbReference type="PANTHER" id="PTHR43433">
    <property type="entry name" value="HYDROLASE, ALPHA/BETA FOLD FAMILY PROTEIN"/>
    <property type="match status" value="1"/>
</dbReference>
<name>A0A5M8PQF2_9LECA</name>
<dbReference type="Proteomes" id="UP000324767">
    <property type="component" value="Unassembled WGS sequence"/>
</dbReference>
<accession>A0A5M8PQF2</accession>
<evidence type="ECO:0000256" key="1">
    <source>
        <dbReference type="SAM" id="MobiDB-lite"/>
    </source>
</evidence>
<gene>
    <name evidence="3" type="ORF">FRX48_05476</name>
</gene>
<sequence length="955" mass="103854">MDGSVPSTYVPIVPARRPLPVKESRRQPSLPPPANTATRVNIQAASTEVISSLISSLSVISSPAADHFNALPNLAFTRSTTSSPASYQPARPAVSRSRGYGHRSNPASPMHAGFGEEYGAYDSPPEPLVDSPPKPLVDSLLNPYDAAIAPVVRTSKHPSAHLTPTAPKRHSLRSYLRSGLRKSQISISTTLEEMGSLETLGVDPRPRHYSASIASLESRKRSLRRPRSLVLHPAQDQIREQCQVRARQAIERASAWDARLSGSGLGGASVSLPSSPLTYNKNTDEDASWNSPQASAPAVLSKNASWLSGCDAALHEVRPTPRGIGGRMAIPMRDSSMRHSHAKHPTHRKRSSHPPEQKMSPGRTESKGHQESALDAAAEVPKLPEDEVGEVTKRIVELRELKKKRDCPPTTDAVEPPLGADTPLSGANLGPMPLSRSPSRHPSILVESRAAQCEEPEPPEAALDQDKATALSPSVVQRHDRDGGALISSTTRRIGTERVPGSPTATAHEAQPTPPQRSNSRLRRLVRPTGAAGAEENKRTFSKRFSQPLRVLEVDERPSSADSIDDAVEDYLSSPRLTQRIRHPQTGRVVSFSDVGDPTGSVVFCCVGMGLTRYITAFYDELAATLKLRLITPDRPGVGESEVYADGSDTPLSWPDDVLAICQQLKINRFSILAHSAGAIYALATALRMPQHIRGRVHLLAPWIPPSQLSVIGTHQESLPVNSLPYSQRFLRSLPTPLLKAANSNFLSVKSASVTTSLPRSPRRSKRRSVNQESPGPRGADVDVPTPVDGSWRNSTMSRSLQMTAGADSPITKIVFNPKDPNADLAAKAMAFSQEQEKARQATYDIRLTSAIWGLATKKANPAVDLLVCLERRQTIGFRYVDITRSVVIHHGSKDSRVPVENVKWLGKLMRRCEVRVLDGEGHGLMASAVVMGNVLVEMAQEWEDWQRVVQGKRA</sequence>
<proteinExistence type="predicted"/>
<feature type="region of interest" description="Disordered" evidence="1">
    <location>
        <begin position="78"/>
        <end position="135"/>
    </location>
</feature>
<dbReference type="SUPFAM" id="SSF53474">
    <property type="entry name" value="alpha/beta-Hydrolases"/>
    <property type="match status" value="1"/>
</dbReference>
<feature type="region of interest" description="Disordered" evidence="1">
    <location>
        <begin position="404"/>
        <end position="524"/>
    </location>
</feature>
<evidence type="ECO:0000313" key="4">
    <source>
        <dbReference type="Proteomes" id="UP000324767"/>
    </source>
</evidence>
<dbReference type="InterPro" id="IPR029058">
    <property type="entry name" value="AB_hydrolase_fold"/>
</dbReference>
<dbReference type="InterPro" id="IPR000073">
    <property type="entry name" value="AB_hydrolase_1"/>
</dbReference>
<feature type="region of interest" description="Disordered" evidence="1">
    <location>
        <begin position="334"/>
        <end position="385"/>
    </location>
</feature>
<dbReference type="EMBL" id="VXIT01000008">
    <property type="protein sequence ID" value="KAA6411164.1"/>
    <property type="molecule type" value="Genomic_DNA"/>
</dbReference>
<dbReference type="Pfam" id="PF00561">
    <property type="entry name" value="Abhydrolase_1"/>
    <property type="match status" value="1"/>
</dbReference>
<dbReference type="OrthoDB" id="435520at2759"/>